<dbReference type="Proteomes" id="UP000178977">
    <property type="component" value="Unassembled WGS sequence"/>
</dbReference>
<reference evidence="5 6" key="1">
    <citation type="journal article" date="2016" name="Nat. Commun.">
        <title>Thousands of microbial genomes shed light on interconnected biogeochemical processes in an aquifer system.</title>
        <authorList>
            <person name="Anantharaman K."/>
            <person name="Brown C.T."/>
            <person name="Hug L.A."/>
            <person name="Sharon I."/>
            <person name="Castelle C.J."/>
            <person name="Probst A.J."/>
            <person name="Thomas B.C."/>
            <person name="Singh A."/>
            <person name="Wilkins M.J."/>
            <person name="Karaoz U."/>
            <person name="Brodie E.L."/>
            <person name="Williams K.H."/>
            <person name="Hubbard S.S."/>
            <person name="Banfield J.F."/>
        </authorList>
    </citation>
    <scope>NUCLEOTIDE SEQUENCE [LARGE SCALE GENOMIC DNA]</scope>
</reference>
<dbReference type="InterPro" id="IPR012678">
    <property type="entry name" value="Ribosomal_uL23/eL15/eS24_sf"/>
</dbReference>
<comment type="subunit">
    <text evidence="4">Part of the 50S ribosomal subunit. Contacts protein L29, and trigger factor when it is bound to the ribosome.</text>
</comment>
<sequence length="94" mass="10364">MAGKGIPGVLIAPHITEKATSGASHGWYSFRVARHADKPTIKRAVEGRYGVRVLRVRVVNRQPRPIRLGRTEGSVPGYKNAMVKLREGEAIEFS</sequence>
<comment type="caution">
    <text evidence="5">The sequence shown here is derived from an EMBL/GenBank/DDBJ whole genome shotgun (WGS) entry which is preliminary data.</text>
</comment>
<dbReference type="SUPFAM" id="SSF54189">
    <property type="entry name" value="Ribosomal proteins S24e, L23 and L15e"/>
    <property type="match status" value="1"/>
</dbReference>
<dbReference type="InterPro" id="IPR012677">
    <property type="entry name" value="Nucleotide-bd_a/b_plait_sf"/>
</dbReference>
<accession>A0A1G2L9K2</accession>
<keyword evidence="2 4" id="KW-0689">Ribosomal protein</keyword>
<comment type="similarity">
    <text evidence="1 4">Belongs to the universal ribosomal protein uL23 family.</text>
</comment>
<protein>
    <recommendedName>
        <fullName evidence="4">Large ribosomal subunit protein uL23</fullName>
    </recommendedName>
</protein>
<dbReference type="Pfam" id="PF00276">
    <property type="entry name" value="Ribosomal_L23"/>
    <property type="match status" value="1"/>
</dbReference>
<dbReference type="GO" id="GO:0005840">
    <property type="term" value="C:ribosome"/>
    <property type="evidence" value="ECO:0007669"/>
    <property type="project" value="UniProtKB-KW"/>
</dbReference>
<evidence type="ECO:0000256" key="1">
    <source>
        <dbReference type="ARBA" id="ARBA00006700"/>
    </source>
</evidence>
<organism evidence="5 6">
    <name type="scientific">Candidatus Sungbacteria bacterium RIFCSPLOWO2_01_FULL_60_25</name>
    <dbReference type="NCBI Taxonomy" id="1802281"/>
    <lineage>
        <taxon>Bacteria</taxon>
        <taxon>Candidatus Sungiibacteriota</taxon>
    </lineage>
</organism>
<evidence type="ECO:0000313" key="5">
    <source>
        <dbReference type="EMBL" id="OHA08317.1"/>
    </source>
</evidence>
<gene>
    <name evidence="4" type="primary">rplW</name>
    <name evidence="5" type="ORF">A3A44_02500</name>
</gene>
<evidence type="ECO:0000256" key="4">
    <source>
        <dbReference type="HAMAP-Rule" id="MF_01369"/>
    </source>
</evidence>
<evidence type="ECO:0000256" key="2">
    <source>
        <dbReference type="ARBA" id="ARBA00022980"/>
    </source>
</evidence>
<dbReference type="AlphaFoldDB" id="A0A1G2L9K2"/>
<proteinExistence type="inferred from homology"/>
<dbReference type="GO" id="GO:1990904">
    <property type="term" value="C:ribonucleoprotein complex"/>
    <property type="evidence" value="ECO:0007669"/>
    <property type="project" value="UniProtKB-KW"/>
</dbReference>
<dbReference type="STRING" id="1802281.A3A44_02500"/>
<dbReference type="InterPro" id="IPR013025">
    <property type="entry name" value="Ribosomal_uL23-like"/>
</dbReference>
<name>A0A1G2L9K2_9BACT</name>
<keyword evidence="4" id="KW-0694">RNA-binding</keyword>
<dbReference type="GO" id="GO:0006412">
    <property type="term" value="P:translation"/>
    <property type="evidence" value="ECO:0007669"/>
    <property type="project" value="UniProtKB-UniRule"/>
</dbReference>
<keyword evidence="3 4" id="KW-0687">Ribonucleoprotein</keyword>
<dbReference type="Gene3D" id="3.30.70.330">
    <property type="match status" value="1"/>
</dbReference>
<keyword evidence="4" id="KW-0699">rRNA-binding</keyword>
<dbReference type="HAMAP" id="MF_01369_B">
    <property type="entry name" value="Ribosomal_uL23_B"/>
    <property type="match status" value="1"/>
</dbReference>
<evidence type="ECO:0000313" key="6">
    <source>
        <dbReference type="Proteomes" id="UP000178977"/>
    </source>
</evidence>
<comment type="function">
    <text evidence="4">One of the early assembly proteins it binds 23S rRNA. One of the proteins that surrounds the polypeptide exit tunnel on the outside of the ribosome. Forms the main docking site for trigger factor binding to the ribosome.</text>
</comment>
<evidence type="ECO:0000256" key="3">
    <source>
        <dbReference type="ARBA" id="ARBA00023274"/>
    </source>
</evidence>
<dbReference type="EMBL" id="MHQT01000043">
    <property type="protein sequence ID" value="OHA08317.1"/>
    <property type="molecule type" value="Genomic_DNA"/>
</dbReference>
<dbReference type="GO" id="GO:0003735">
    <property type="term" value="F:structural constituent of ribosome"/>
    <property type="evidence" value="ECO:0007669"/>
    <property type="project" value="InterPro"/>
</dbReference>
<dbReference type="GO" id="GO:0019843">
    <property type="term" value="F:rRNA binding"/>
    <property type="evidence" value="ECO:0007669"/>
    <property type="project" value="UniProtKB-UniRule"/>
</dbReference>